<name>A0A2P2JL90_RHIMU</name>
<dbReference type="AlphaFoldDB" id="A0A2P2JL90"/>
<protein>
    <submittedName>
        <fullName evidence="2">DNA binding protein</fullName>
    </submittedName>
</protein>
<feature type="region of interest" description="Disordered" evidence="1">
    <location>
        <begin position="1"/>
        <end position="32"/>
    </location>
</feature>
<proteinExistence type="predicted"/>
<feature type="compositionally biased region" description="Polar residues" evidence="1">
    <location>
        <begin position="9"/>
        <end position="32"/>
    </location>
</feature>
<evidence type="ECO:0000313" key="2">
    <source>
        <dbReference type="EMBL" id="MBW94257.1"/>
    </source>
</evidence>
<reference evidence="2" key="1">
    <citation type="submission" date="2018-02" db="EMBL/GenBank/DDBJ databases">
        <title>Rhizophora mucronata_Transcriptome.</title>
        <authorList>
            <person name="Meera S.P."/>
            <person name="Sreeshan A."/>
            <person name="Augustine A."/>
        </authorList>
    </citation>
    <scope>NUCLEOTIDE SEQUENCE</scope>
    <source>
        <tissue evidence="2">Leaf</tissue>
    </source>
</reference>
<dbReference type="EMBL" id="GGEC01013774">
    <property type="protein sequence ID" value="MBW94257.1"/>
    <property type="molecule type" value="Transcribed_RNA"/>
</dbReference>
<accession>A0A2P2JL90</accession>
<sequence>MTRKPEGSNVASSGNISSIGAKTSSEQAPTALSSTPLHICKRCMFLGTKVSCATEWPSSRTTSRNSSCSIV</sequence>
<evidence type="ECO:0000256" key="1">
    <source>
        <dbReference type="SAM" id="MobiDB-lite"/>
    </source>
</evidence>
<dbReference type="EMBL" id="GGEC01013775">
    <property type="protein sequence ID" value="MBW94258.1"/>
    <property type="molecule type" value="Transcribed_RNA"/>
</dbReference>
<organism evidence="2">
    <name type="scientific">Rhizophora mucronata</name>
    <name type="common">Asiatic mangrove</name>
    <dbReference type="NCBI Taxonomy" id="61149"/>
    <lineage>
        <taxon>Eukaryota</taxon>
        <taxon>Viridiplantae</taxon>
        <taxon>Streptophyta</taxon>
        <taxon>Embryophyta</taxon>
        <taxon>Tracheophyta</taxon>
        <taxon>Spermatophyta</taxon>
        <taxon>Magnoliopsida</taxon>
        <taxon>eudicotyledons</taxon>
        <taxon>Gunneridae</taxon>
        <taxon>Pentapetalae</taxon>
        <taxon>rosids</taxon>
        <taxon>fabids</taxon>
        <taxon>Malpighiales</taxon>
        <taxon>Rhizophoraceae</taxon>
        <taxon>Rhizophora</taxon>
    </lineage>
</organism>